<dbReference type="OrthoDB" id="420264at2759"/>
<dbReference type="InterPro" id="IPR026591">
    <property type="entry name" value="Sirtuin_cat_small_dom_sf"/>
</dbReference>
<dbReference type="InterPro" id="IPR003000">
    <property type="entry name" value="Sirtuin"/>
</dbReference>
<accession>A0A6P8ZHW1</accession>
<evidence type="ECO:0000256" key="8">
    <source>
        <dbReference type="PIRNR" id="PIRNR037938"/>
    </source>
</evidence>
<evidence type="ECO:0000256" key="11">
    <source>
        <dbReference type="PIRSR" id="PIRSR037938-3"/>
    </source>
</evidence>
<dbReference type="RefSeq" id="XP_034232542.1">
    <property type="nucleotide sequence ID" value="XM_034376651.1"/>
</dbReference>
<feature type="binding site" evidence="11 12">
    <location>
        <position position="240"/>
    </location>
    <ligand>
        <name>Zn(2+)</name>
        <dbReference type="ChEBI" id="CHEBI:29105"/>
    </ligand>
</feature>
<dbReference type="Proteomes" id="UP000515158">
    <property type="component" value="Unplaced"/>
</dbReference>
<feature type="binding site" evidence="11 12">
    <location>
        <position position="237"/>
    </location>
    <ligand>
        <name>Zn(2+)</name>
        <dbReference type="ChEBI" id="CHEBI:29105"/>
    </ligand>
</feature>
<organism evidence="17">
    <name type="scientific">Thrips palmi</name>
    <name type="common">Melon thrips</name>
    <dbReference type="NCBI Taxonomy" id="161013"/>
    <lineage>
        <taxon>Eukaryota</taxon>
        <taxon>Metazoa</taxon>
        <taxon>Ecdysozoa</taxon>
        <taxon>Arthropoda</taxon>
        <taxon>Hexapoda</taxon>
        <taxon>Insecta</taxon>
        <taxon>Pterygota</taxon>
        <taxon>Neoptera</taxon>
        <taxon>Paraneoptera</taxon>
        <taxon>Thysanoptera</taxon>
        <taxon>Terebrantia</taxon>
        <taxon>Thripoidea</taxon>
        <taxon>Thripidae</taxon>
        <taxon>Thrips</taxon>
    </lineage>
</organism>
<evidence type="ECO:0000256" key="4">
    <source>
        <dbReference type="ARBA" id="ARBA00022833"/>
    </source>
</evidence>
<evidence type="ECO:0000256" key="6">
    <source>
        <dbReference type="ARBA" id="ARBA00048378"/>
    </source>
</evidence>
<dbReference type="SUPFAM" id="SSF52467">
    <property type="entry name" value="DHS-like NAD/FAD-binding domain"/>
    <property type="match status" value="1"/>
</dbReference>
<comment type="similarity">
    <text evidence="1 8">Belongs to the sirtuin family. Class I subfamily.</text>
</comment>
<reference evidence="16 17" key="1">
    <citation type="submission" date="2025-04" db="UniProtKB">
        <authorList>
            <consortium name="RefSeq"/>
        </authorList>
    </citation>
    <scope>IDENTIFICATION</scope>
    <source>
        <tissue evidence="16 17">Total insect</tissue>
    </source>
</reference>
<dbReference type="InterPro" id="IPR026590">
    <property type="entry name" value="Ssirtuin_cat_dom"/>
</dbReference>
<dbReference type="EC" id="2.3.1.286" evidence="8"/>
<dbReference type="PANTHER" id="PTHR11085:SF6">
    <property type="entry name" value="NAD-DEPENDENT PROTEIN DEACETYLASE SIRTUIN-2"/>
    <property type="match status" value="1"/>
</dbReference>
<evidence type="ECO:0000256" key="2">
    <source>
        <dbReference type="ARBA" id="ARBA00022679"/>
    </source>
</evidence>
<dbReference type="GO" id="GO:0008270">
    <property type="term" value="F:zinc ion binding"/>
    <property type="evidence" value="ECO:0007669"/>
    <property type="project" value="UniProtKB-UniRule"/>
</dbReference>
<dbReference type="InterPro" id="IPR029035">
    <property type="entry name" value="DHS-like_NAD/FAD-binding_dom"/>
</dbReference>
<comment type="catalytic activity">
    <reaction evidence="8">
        <text>N(6)-acetyl-L-lysyl-[protein] + NAD(+) + H2O = 2''-O-acetyl-ADP-D-ribose + nicotinamide + L-lysyl-[protein]</text>
        <dbReference type="Rhea" id="RHEA:43636"/>
        <dbReference type="Rhea" id="RHEA-COMP:9752"/>
        <dbReference type="Rhea" id="RHEA-COMP:10731"/>
        <dbReference type="ChEBI" id="CHEBI:15377"/>
        <dbReference type="ChEBI" id="CHEBI:17154"/>
        <dbReference type="ChEBI" id="CHEBI:29969"/>
        <dbReference type="ChEBI" id="CHEBI:57540"/>
        <dbReference type="ChEBI" id="CHEBI:61930"/>
        <dbReference type="ChEBI" id="CHEBI:83767"/>
        <dbReference type="EC" id="2.3.1.286"/>
    </reaction>
</comment>
<feature type="region of interest" description="Disordered" evidence="13">
    <location>
        <begin position="363"/>
        <end position="383"/>
    </location>
</feature>
<proteinExistence type="inferred from homology"/>
<dbReference type="GO" id="GO:0005634">
    <property type="term" value="C:nucleus"/>
    <property type="evidence" value="ECO:0007669"/>
    <property type="project" value="TreeGrafter"/>
</dbReference>
<dbReference type="GO" id="GO:0070403">
    <property type="term" value="F:NAD+ binding"/>
    <property type="evidence" value="ECO:0007669"/>
    <property type="project" value="UniProtKB-UniRule"/>
</dbReference>
<dbReference type="InterPro" id="IPR017328">
    <property type="entry name" value="Sirtuin_class_I"/>
</dbReference>
<evidence type="ECO:0000256" key="13">
    <source>
        <dbReference type="SAM" id="MobiDB-lite"/>
    </source>
</evidence>
<dbReference type="PIRSF" id="PIRSF037938">
    <property type="entry name" value="SIR2_euk"/>
    <property type="match status" value="1"/>
</dbReference>
<evidence type="ECO:0000256" key="9">
    <source>
        <dbReference type="PIRSR" id="PIRSR037938-1"/>
    </source>
</evidence>
<evidence type="ECO:0000256" key="3">
    <source>
        <dbReference type="ARBA" id="ARBA00022723"/>
    </source>
</evidence>
<dbReference type="AlphaFoldDB" id="A0A6P8ZHW1"/>
<dbReference type="Gene3D" id="3.40.50.1220">
    <property type="entry name" value="TPP-binding domain"/>
    <property type="match status" value="1"/>
</dbReference>
<name>A0A6P8ZHW1_THRPL</name>
<evidence type="ECO:0000313" key="15">
    <source>
        <dbReference type="Proteomes" id="UP000515158"/>
    </source>
</evidence>
<dbReference type="InterPro" id="IPR050134">
    <property type="entry name" value="NAD-dep_sirtuin_deacylases"/>
</dbReference>
<evidence type="ECO:0000256" key="12">
    <source>
        <dbReference type="PROSITE-ProRule" id="PRU00236"/>
    </source>
</evidence>
<keyword evidence="4 8" id="KW-0862">Zinc</keyword>
<evidence type="ECO:0000313" key="17">
    <source>
        <dbReference type="RefSeq" id="XP_034232544.1"/>
    </source>
</evidence>
<feature type="binding site" evidence="11 12">
    <location>
        <position position="213"/>
    </location>
    <ligand>
        <name>Zn(2+)</name>
        <dbReference type="ChEBI" id="CHEBI:29105"/>
    </ligand>
</feature>
<evidence type="ECO:0000256" key="10">
    <source>
        <dbReference type="PIRSR" id="PIRSR037938-2"/>
    </source>
</evidence>
<evidence type="ECO:0000256" key="5">
    <source>
        <dbReference type="ARBA" id="ARBA00023027"/>
    </source>
</evidence>
<dbReference type="CDD" id="cd01408">
    <property type="entry name" value="SIRT1"/>
    <property type="match status" value="1"/>
</dbReference>
<comment type="catalytic activity">
    <reaction evidence="7">
        <text>N(6)-tetradecanoyl-L-lysyl-[protein] + NAD(+) + H2O = 2''-O-tetradecanoyl-ADP-D-ribose + nicotinamide + L-lysyl-[protein]</text>
        <dbReference type="Rhea" id="RHEA:70567"/>
        <dbReference type="Rhea" id="RHEA-COMP:9752"/>
        <dbReference type="Rhea" id="RHEA-COMP:15437"/>
        <dbReference type="ChEBI" id="CHEBI:15377"/>
        <dbReference type="ChEBI" id="CHEBI:17154"/>
        <dbReference type="ChEBI" id="CHEBI:29969"/>
        <dbReference type="ChEBI" id="CHEBI:57540"/>
        <dbReference type="ChEBI" id="CHEBI:141129"/>
        <dbReference type="ChEBI" id="CHEBI:189674"/>
    </reaction>
    <physiologicalReaction direction="left-to-right" evidence="7">
        <dbReference type="Rhea" id="RHEA:70568"/>
    </physiologicalReaction>
</comment>
<sequence length="383" mass="42921">MFLRPLLSLRRSLSSVGIMASKPAKVESNSSSDDEATSGPSRVSDAKDDSTIEMIRRYMADKLGFLDSEEKSHQKVLEELTLDGVVKHIKDGKVKRIITMAGAGISTSAGIPDFRSPESGLYNNLEKYNLPHPQAVFEIDFFQENPKPFFLLAKELYPGSFKPTICHYFIKLLNEKGMLLRHYTQNIDTLERVAGVPGEVLIEAHGTFYTSHCLECRAEYELEWMKERIFSDQIPICEKCPGVVKPDIVFFGENLPDRFYSSISKDFDEADLLIVMGSSLVVQPFASLVNKVKHDCPRLLINREKAGEGDRLMALLGMGGGMDFSDKSTRDVAWLGDCDDGCQLLADKLGWGDELRKLVKEEHERIDKEKESETKAEGKGAKP</sequence>
<dbReference type="GO" id="GO:0017136">
    <property type="term" value="F:histone deacetylase activity, NAD-dependent"/>
    <property type="evidence" value="ECO:0007669"/>
    <property type="project" value="InterPro"/>
</dbReference>
<feature type="active site" description="Proton acceptor" evidence="9 12">
    <location>
        <position position="205"/>
    </location>
</feature>
<feature type="binding site" evidence="10">
    <location>
        <begin position="302"/>
        <end position="304"/>
    </location>
    <ligand>
        <name>NAD(+)</name>
        <dbReference type="ChEBI" id="CHEBI:57540"/>
    </ligand>
</feature>
<feature type="binding site" evidence="10">
    <location>
        <begin position="113"/>
        <end position="115"/>
    </location>
    <ligand>
        <name>NAD(+)</name>
        <dbReference type="ChEBI" id="CHEBI:57540"/>
    </ligand>
</feature>
<evidence type="ECO:0000256" key="7">
    <source>
        <dbReference type="ARBA" id="ARBA00048905"/>
    </source>
</evidence>
<dbReference type="Gene3D" id="3.30.1600.10">
    <property type="entry name" value="SIR2/SIRT2 'Small Domain"/>
    <property type="match status" value="1"/>
</dbReference>
<dbReference type="PROSITE" id="PS50305">
    <property type="entry name" value="SIRTUIN"/>
    <property type="match status" value="1"/>
</dbReference>
<keyword evidence="3 8" id="KW-0479">Metal-binding</keyword>
<dbReference type="RefSeq" id="XP_034232544.1">
    <property type="nucleotide sequence ID" value="XM_034376653.1"/>
</dbReference>
<evidence type="ECO:0000313" key="16">
    <source>
        <dbReference type="RefSeq" id="XP_034232542.1"/>
    </source>
</evidence>
<feature type="domain" description="Deacetylase sirtuin-type" evidence="14">
    <location>
        <begin position="75"/>
        <end position="352"/>
    </location>
</feature>
<feature type="binding site" evidence="11 12">
    <location>
        <position position="216"/>
    </location>
    <ligand>
        <name>Zn(2+)</name>
        <dbReference type="ChEBI" id="CHEBI:29105"/>
    </ligand>
</feature>
<keyword evidence="2 8" id="KW-0808">Transferase</keyword>
<comment type="catalytic activity">
    <reaction evidence="6">
        <text>N(6)-hexadecanoyl-L-lysyl-[protein] + NAD(+) + H2O = 2''-O-hexadecanoyl-ADP-D-ribose + nicotinamide + L-lysyl-[protein]</text>
        <dbReference type="Rhea" id="RHEA:70563"/>
        <dbReference type="Rhea" id="RHEA-COMP:9752"/>
        <dbReference type="Rhea" id="RHEA-COMP:14175"/>
        <dbReference type="ChEBI" id="CHEBI:15377"/>
        <dbReference type="ChEBI" id="CHEBI:17154"/>
        <dbReference type="ChEBI" id="CHEBI:29969"/>
        <dbReference type="ChEBI" id="CHEBI:57540"/>
        <dbReference type="ChEBI" id="CHEBI:138936"/>
        <dbReference type="ChEBI" id="CHEBI:189673"/>
    </reaction>
    <physiologicalReaction direction="left-to-right" evidence="6">
        <dbReference type="Rhea" id="RHEA:70564"/>
    </physiologicalReaction>
</comment>
<keyword evidence="15" id="KW-1185">Reference proteome</keyword>
<protein>
    <recommendedName>
        <fullName evidence="8">NAD-dependent protein deacetylase</fullName>
        <ecNumber evidence="8">2.3.1.286</ecNumber>
    </recommendedName>
</protein>
<dbReference type="GeneID" id="117640287"/>
<dbReference type="Pfam" id="PF02146">
    <property type="entry name" value="SIR2"/>
    <property type="match status" value="1"/>
</dbReference>
<keyword evidence="5 8" id="KW-0520">NAD</keyword>
<comment type="cofactor">
    <cofactor evidence="11">
        <name>Zn(2+)</name>
        <dbReference type="ChEBI" id="CHEBI:29105"/>
    </cofactor>
    <text evidence="11">Binds 1 zinc ion per subunit.</text>
</comment>
<feature type="binding site" evidence="10">
    <location>
        <begin position="103"/>
        <end position="107"/>
    </location>
    <ligand>
        <name>NAD(+)</name>
        <dbReference type="ChEBI" id="CHEBI:57540"/>
    </ligand>
</feature>
<feature type="region of interest" description="Disordered" evidence="13">
    <location>
        <begin position="21"/>
        <end position="47"/>
    </location>
</feature>
<evidence type="ECO:0000256" key="1">
    <source>
        <dbReference type="ARBA" id="ARBA00006924"/>
    </source>
</evidence>
<gene>
    <name evidence="16 17" type="primary">LOC117640287</name>
</gene>
<dbReference type="PANTHER" id="PTHR11085">
    <property type="entry name" value="NAD-DEPENDENT PROTEIN DEACYLASE SIRTUIN-5, MITOCHONDRIAL-RELATED"/>
    <property type="match status" value="1"/>
</dbReference>
<feature type="binding site" evidence="10">
    <location>
        <begin position="185"/>
        <end position="188"/>
    </location>
    <ligand>
        <name>NAD(+)</name>
        <dbReference type="ChEBI" id="CHEBI:57540"/>
    </ligand>
</feature>
<feature type="binding site" evidence="10">
    <location>
        <position position="338"/>
    </location>
    <ligand>
        <name>NAD(+)</name>
        <dbReference type="ChEBI" id="CHEBI:57540"/>
    </ligand>
</feature>
<evidence type="ECO:0000259" key="14">
    <source>
        <dbReference type="PROSITE" id="PS50305"/>
    </source>
</evidence>